<keyword evidence="4" id="KW-0158">Chromosome</keyword>
<dbReference type="Proteomes" id="UP000283269">
    <property type="component" value="Unassembled WGS sequence"/>
</dbReference>
<comment type="caution">
    <text evidence="9">The sequence shown here is derived from an EMBL/GenBank/DDBJ whole genome shotgun (WGS) entry which is preliminary data.</text>
</comment>
<feature type="domain" description="Protection of telomeres protein 1 ssDNA-binding" evidence="8">
    <location>
        <begin position="103"/>
        <end position="226"/>
    </location>
</feature>
<comment type="subcellular location">
    <subcellularLocation>
        <location evidence="2">Chromosome</location>
        <location evidence="2">Telomere</location>
    </subcellularLocation>
    <subcellularLocation>
        <location evidence="1">Nucleus</location>
    </subcellularLocation>
</comment>
<dbReference type="STRING" id="93625.A0A409X7X5"/>
<protein>
    <recommendedName>
        <fullName evidence="8">Protection of telomeres protein 1 ssDNA-binding domain-containing protein</fullName>
    </recommendedName>
</protein>
<organism evidence="9 10">
    <name type="scientific">Psilocybe cyanescens</name>
    <dbReference type="NCBI Taxonomy" id="93625"/>
    <lineage>
        <taxon>Eukaryota</taxon>
        <taxon>Fungi</taxon>
        <taxon>Dikarya</taxon>
        <taxon>Basidiomycota</taxon>
        <taxon>Agaricomycotina</taxon>
        <taxon>Agaricomycetes</taxon>
        <taxon>Agaricomycetidae</taxon>
        <taxon>Agaricales</taxon>
        <taxon>Agaricineae</taxon>
        <taxon>Strophariaceae</taxon>
        <taxon>Psilocybe</taxon>
    </lineage>
</organism>
<evidence type="ECO:0000256" key="7">
    <source>
        <dbReference type="ARBA" id="ARBA00023242"/>
    </source>
</evidence>
<evidence type="ECO:0000313" key="10">
    <source>
        <dbReference type="Proteomes" id="UP000283269"/>
    </source>
</evidence>
<proteinExistence type="inferred from homology"/>
<evidence type="ECO:0000256" key="2">
    <source>
        <dbReference type="ARBA" id="ARBA00004574"/>
    </source>
</evidence>
<dbReference type="SUPFAM" id="SSF50249">
    <property type="entry name" value="Nucleic acid-binding proteins"/>
    <property type="match status" value="1"/>
</dbReference>
<dbReference type="GO" id="GO:0043047">
    <property type="term" value="F:single-stranded telomeric DNA binding"/>
    <property type="evidence" value="ECO:0007669"/>
    <property type="project" value="InterPro"/>
</dbReference>
<dbReference type="EMBL" id="NHYD01002412">
    <property type="protein sequence ID" value="PPQ86888.1"/>
    <property type="molecule type" value="Genomic_DNA"/>
</dbReference>
<evidence type="ECO:0000313" key="9">
    <source>
        <dbReference type="EMBL" id="PPQ86888.1"/>
    </source>
</evidence>
<dbReference type="OrthoDB" id="2186770at2759"/>
<dbReference type="Gene3D" id="2.40.50.140">
    <property type="entry name" value="Nucleic acid-binding proteins"/>
    <property type="match status" value="2"/>
</dbReference>
<evidence type="ECO:0000256" key="3">
    <source>
        <dbReference type="ARBA" id="ARBA00008442"/>
    </source>
</evidence>
<dbReference type="InterPro" id="IPR032042">
    <property type="entry name" value="POT1PC"/>
</dbReference>
<keyword evidence="5" id="KW-0779">Telomere</keyword>
<sequence>MGNLVGYGQHNRLRWAAYSPSAGEIHYGPPNNAPKEENLADGFGAPFSPFYVADEIDIQHCISISDWWRKLLAKDLSESVVPIAKGPIKRLHRLISETGPNVYPSGFFDCTVEVLKLFISDQGTHSLFVTDYTPSPGSGSSSKSWPASLNEYVMQFELWDEAARVAEVIMKPGEYYKINNARMKINNSGYMEGKVKEGKITQLEEDDAESDTHLKALLRRKQEWNSKNNTDVDLFQLIQDAEMGKFFDCIVEVHCPFLFLTSFLTSMKLLHIELKPYQMPRLYLTDYSGNSSVAATCGDEFWARGLEGRIIKIMLDEEQKHIAESATIGTVLSVRKLRLKNNAVENGICGILGGGEKLIVPMNLNRIDNVRLQDLIRYV</sequence>
<keyword evidence="6" id="KW-0238">DNA-binding</keyword>
<evidence type="ECO:0000256" key="1">
    <source>
        <dbReference type="ARBA" id="ARBA00004123"/>
    </source>
</evidence>
<dbReference type="InParanoid" id="A0A409X7X5"/>
<keyword evidence="10" id="KW-1185">Reference proteome</keyword>
<reference evidence="9 10" key="1">
    <citation type="journal article" date="2018" name="Evol. Lett.">
        <title>Horizontal gene cluster transfer increased hallucinogenic mushroom diversity.</title>
        <authorList>
            <person name="Reynolds H.T."/>
            <person name="Vijayakumar V."/>
            <person name="Gluck-Thaler E."/>
            <person name="Korotkin H.B."/>
            <person name="Matheny P.B."/>
            <person name="Slot J.C."/>
        </authorList>
    </citation>
    <scope>NUCLEOTIDE SEQUENCE [LARGE SCALE GENOMIC DNA]</scope>
    <source>
        <strain evidence="9 10">2631</strain>
    </source>
</reference>
<gene>
    <name evidence="9" type="ORF">CVT25_012607</name>
</gene>
<evidence type="ECO:0000259" key="8">
    <source>
        <dbReference type="Pfam" id="PF16686"/>
    </source>
</evidence>
<dbReference type="GO" id="GO:0005634">
    <property type="term" value="C:nucleus"/>
    <property type="evidence" value="ECO:0007669"/>
    <property type="project" value="UniProtKB-SubCell"/>
</dbReference>
<dbReference type="AlphaFoldDB" id="A0A409X7X5"/>
<dbReference type="Pfam" id="PF16686">
    <property type="entry name" value="POT1PC"/>
    <property type="match status" value="1"/>
</dbReference>
<name>A0A409X7X5_PSICY</name>
<dbReference type="InterPro" id="IPR012340">
    <property type="entry name" value="NA-bd_OB-fold"/>
</dbReference>
<evidence type="ECO:0000256" key="6">
    <source>
        <dbReference type="ARBA" id="ARBA00023125"/>
    </source>
</evidence>
<evidence type="ECO:0000256" key="5">
    <source>
        <dbReference type="ARBA" id="ARBA00022895"/>
    </source>
</evidence>
<evidence type="ECO:0000256" key="4">
    <source>
        <dbReference type="ARBA" id="ARBA00022454"/>
    </source>
</evidence>
<accession>A0A409X7X5</accession>
<comment type="similarity">
    <text evidence="3">Belongs to the telombin family.</text>
</comment>
<dbReference type="GO" id="GO:0000781">
    <property type="term" value="C:chromosome, telomeric region"/>
    <property type="evidence" value="ECO:0007669"/>
    <property type="project" value="UniProtKB-SubCell"/>
</dbReference>
<keyword evidence="7" id="KW-0539">Nucleus</keyword>